<accession>A0A8H7DRR9</accession>
<gene>
    <name evidence="2" type="ORF">PC9H_007671</name>
</gene>
<dbReference type="GeneID" id="59377489"/>
<organism evidence="2 3">
    <name type="scientific">Pleurotus ostreatus</name>
    <name type="common">Oyster mushroom</name>
    <name type="synonym">White-rot fungus</name>
    <dbReference type="NCBI Taxonomy" id="5322"/>
    <lineage>
        <taxon>Eukaryota</taxon>
        <taxon>Fungi</taxon>
        <taxon>Dikarya</taxon>
        <taxon>Basidiomycota</taxon>
        <taxon>Agaricomycotina</taxon>
        <taxon>Agaricomycetes</taxon>
        <taxon>Agaricomycetidae</taxon>
        <taxon>Agaricales</taxon>
        <taxon>Pleurotineae</taxon>
        <taxon>Pleurotaceae</taxon>
        <taxon>Pleurotus</taxon>
    </lineage>
</organism>
<evidence type="ECO:0000313" key="2">
    <source>
        <dbReference type="EMBL" id="KAF7428447.1"/>
    </source>
</evidence>
<dbReference type="AlphaFoldDB" id="A0A8H7DRR9"/>
<dbReference type="EMBL" id="JACETU010000005">
    <property type="protein sequence ID" value="KAF7428447.1"/>
    <property type="molecule type" value="Genomic_DNA"/>
</dbReference>
<keyword evidence="3" id="KW-1185">Reference proteome</keyword>
<evidence type="ECO:0000313" key="3">
    <source>
        <dbReference type="Proteomes" id="UP000623687"/>
    </source>
</evidence>
<feature type="compositionally biased region" description="Acidic residues" evidence="1">
    <location>
        <begin position="135"/>
        <end position="144"/>
    </location>
</feature>
<proteinExistence type="predicted"/>
<sequence length="289" mass="32543">MRDELLQYLKTRYGVVKSQFPGEGRRRWQIRALKELWNDPNALTTNADSFSTPVVTIHEVLQDPDPFDHITKDCAELGILLRTDFANEAAWQDFVARLQAAEKDFIASLKEQETVADKSTEGDGGGADESKMDVSDSESDDDESSPIIKLISPDAADERARFTNISNLTALRLFNDVDIRPAPTPSTPRDRISPPNPLIDVRGWQEVYSGVGLWIYDAKSNTDQCVRQVSQEGHFYGTATGDSWRARVSHVSELQFNMAVSGMRINFGELDRWDYSERKRNLDEAATPI</sequence>
<dbReference type="Proteomes" id="UP000623687">
    <property type="component" value="Unassembled WGS sequence"/>
</dbReference>
<feature type="compositionally biased region" description="Basic and acidic residues" evidence="1">
    <location>
        <begin position="112"/>
        <end position="121"/>
    </location>
</feature>
<dbReference type="RefSeq" id="XP_036630819.1">
    <property type="nucleotide sequence ID" value="XM_036777199.1"/>
</dbReference>
<feature type="region of interest" description="Disordered" evidence="1">
    <location>
        <begin position="112"/>
        <end position="147"/>
    </location>
</feature>
<comment type="caution">
    <text evidence="2">The sequence shown here is derived from an EMBL/GenBank/DDBJ whole genome shotgun (WGS) entry which is preliminary data.</text>
</comment>
<name>A0A8H7DRR9_PLEOS</name>
<evidence type="ECO:0000256" key="1">
    <source>
        <dbReference type="SAM" id="MobiDB-lite"/>
    </source>
</evidence>
<dbReference type="VEuPathDB" id="FungiDB:PC9H_007671"/>
<protein>
    <submittedName>
        <fullName evidence="2">Uncharacterized protein</fullName>
    </submittedName>
</protein>
<dbReference type="OrthoDB" id="204784at2759"/>
<reference evidence="2" key="1">
    <citation type="submission" date="2019-07" db="EMBL/GenBank/DDBJ databases">
        <authorList>
            <person name="Palmer J.M."/>
        </authorList>
    </citation>
    <scope>NUCLEOTIDE SEQUENCE</scope>
    <source>
        <strain evidence="2">PC9</strain>
    </source>
</reference>